<name>A0A8R7PKK3_TRIUA</name>
<dbReference type="GO" id="GO:0003723">
    <property type="term" value="F:RNA binding"/>
    <property type="evidence" value="ECO:0007669"/>
    <property type="project" value="InterPro"/>
</dbReference>
<dbReference type="Pfam" id="PF00333">
    <property type="entry name" value="Ribosomal_S5"/>
    <property type="match status" value="1"/>
</dbReference>
<evidence type="ECO:0000256" key="3">
    <source>
        <dbReference type="SAM" id="MobiDB-lite"/>
    </source>
</evidence>
<dbReference type="InterPro" id="IPR020568">
    <property type="entry name" value="Ribosomal_Su5_D2-typ_SF"/>
</dbReference>
<dbReference type="GO" id="GO:0006412">
    <property type="term" value="P:translation"/>
    <property type="evidence" value="ECO:0007669"/>
    <property type="project" value="InterPro"/>
</dbReference>
<dbReference type="Proteomes" id="UP000015106">
    <property type="component" value="Chromosome 2"/>
</dbReference>
<dbReference type="PROSITE" id="PS50881">
    <property type="entry name" value="S5_DSRBD"/>
    <property type="match status" value="1"/>
</dbReference>
<evidence type="ECO:0000313" key="6">
    <source>
        <dbReference type="Proteomes" id="UP000015106"/>
    </source>
</evidence>
<dbReference type="Gramene" id="TuG1812G0200005280.01.T02">
    <property type="protein sequence ID" value="TuG1812G0200005280.01.T02"/>
    <property type="gene ID" value="TuG1812G0200005280.01"/>
</dbReference>
<dbReference type="Gramene" id="TuG1812G0200005280.01.T04">
    <property type="protein sequence ID" value="TuG1812G0200005280.01.T04"/>
    <property type="gene ID" value="TuG1812G0200005280.01"/>
</dbReference>
<organism evidence="5 6">
    <name type="scientific">Triticum urartu</name>
    <name type="common">Red wild einkorn</name>
    <name type="synonym">Crithodium urartu</name>
    <dbReference type="NCBI Taxonomy" id="4572"/>
    <lineage>
        <taxon>Eukaryota</taxon>
        <taxon>Viridiplantae</taxon>
        <taxon>Streptophyta</taxon>
        <taxon>Embryophyta</taxon>
        <taxon>Tracheophyta</taxon>
        <taxon>Spermatophyta</taxon>
        <taxon>Magnoliopsida</taxon>
        <taxon>Liliopsida</taxon>
        <taxon>Poales</taxon>
        <taxon>Poaceae</taxon>
        <taxon>BOP clade</taxon>
        <taxon>Pooideae</taxon>
        <taxon>Triticodae</taxon>
        <taxon>Triticeae</taxon>
        <taxon>Triticinae</taxon>
        <taxon>Triticum</taxon>
    </lineage>
</organism>
<feature type="domain" description="S5 DRBM" evidence="4">
    <location>
        <begin position="137"/>
        <end position="168"/>
    </location>
</feature>
<dbReference type="Gramene" id="TuG1812G0200005280.01.T01">
    <property type="protein sequence ID" value="TuG1812G0200005280.01.T01"/>
    <property type="gene ID" value="TuG1812G0200005280.01"/>
</dbReference>
<dbReference type="EnsemblPlants" id="TuG1812G0200005280.01.T01">
    <property type="protein sequence ID" value="TuG1812G0200005280.01.T01"/>
    <property type="gene ID" value="TuG1812G0200005280.01"/>
</dbReference>
<dbReference type="Gene3D" id="3.30.160.20">
    <property type="match status" value="1"/>
</dbReference>
<evidence type="ECO:0000313" key="5">
    <source>
        <dbReference type="EnsemblPlants" id="TuG1812G0200005280.01.T04"/>
    </source>
</evidence>
<dbReference type="InterPro" id="IPR005324">
    <property type="entry name" value="Ribosomal_uS5_C"/>
</dbReference>
<evidence type="ECO:0000256" key="2">
    <source>
        <dbReference type="RuleBase" id="RU003823"/>
    </source>
</evidence>
<dbReference type="GO" id="GO:0005840">
    <property type="term" value="C:ribosome"/>
    <property type="evidence" value="ECO:0007669"/>
    <property type="project" value="UniProtKB-KW"/>
</dbReference>
<dbReference type="GO" id="GO:0003735">
    <property type="term" value="F:structural constituent of ribosome"/>
    <property type="evidence" value="ECO:0007669"/>
    <property type="project" value="UniProtKB-UniRule"/>
</dbReference>
<dbReference type="InterPro" id="IPR014721">
    <property type="entry name" value="Ribsml_uS5_D2-typ_fold_subgr"/>
</dbReference>
<dbReference type="InterPro" id="IPR013810">
    <property type="entry name" value="Ribosomal_uS5_N"/>
</dbReference>
<dbReference type="GO" id="GO:1990904">
    <property type="term" value="C:ribonucleoprotein complex"/>
    <property type="evidence" value="ECO:0007669"/>
    <property type="project" value="UniProtKB-UniRule"/>
</dbReference>
<keyword evidence="6" id="KW-1185">Reference proteome</keyword>
<feature type="region of interest" description="Disordered" evidence="3">
    <location>
        <begin position="104"/>
        <end position="123"/>
    </location>
</feature>
<dbReference type="EnsemblPlants" id="TuG1812G0200005280.01.T03">
    <property type="protein sequence ID" value="TuG1812G0200005280.01.T03"/>
    <property type="gene ID" value="TuG1812G0200005280.01"/>
</dbReference>
<dbReference type="AlphaFoldDB" id="A0A8R7PKK3"/>
<accession>A0A8R7PKK3</accession>
<reference evidence="6" key="1">
    <citation type="journal article" date="2013" name="Nature">
        <title>Draft genome of the wheat A-genome progenitor Triticum urartu.</title>
        <authorList>
            <person name="Ling H.Q."/>
            <person name="Zhao S."/>
            <person name="Liu D."/>
            <person name="Wang J."/>
            <person name="Sun H."/>
            <person name="Zhang C."/>
            <person name="Fan H."/>
            <person name="Li D."/>
            <person name="Dong L."/>
            <person name="Tao Y."/>
            <person name="Gao C."/>
            <person name="Wu H."/>
            <person name="Li Y."/>
            <person name="Cui Y."/>
            <person name="Guo X."/>
            <person name="Zheng S."/>
            <person name="Wang B."/>
            <person name="Yu K."/>
            <person name="Liang Q."/>
            <person name="Yang W."/>
            <person name="Lou X."/>
            <person name="Chen J."/>
            <person name="Feng M."/>
            <person name="Jian J."/>
            <person name="Zhang X."/>
            <person name="Luo G."/>
            <person name="Jiang Y."/>
            <person name="Liu J."/>
            <person name="Wang Z."/>
            <person name="Sha Y."/>
            <person name="Zhang B."/>
            <person name="Wu H."/>
            <person name="Tang D."/>
            <person name="Shen Q."/>
            <person name="Xue P."/>
            <person name="Zou S."/>
            <person name="Wang X."/>
            <person name="Liu X."/>
            <person name="Wang F."/>
            <person name="Yang Y."/>
            <person name="An X."/>
            <person name="Dong Z."/>
            <person name="Zhang K."/>
            <person name="Zhang X."/>
            <person name="Luo M.C."/>
            <person name="Dvorak J."/>
            <person name="Tong Y."/>
            <person name="Wang J."/>
            <person name="Yang H."/>
            <person name="Li Z."/>
            <person name="Wang D."/>
            <person name="Zhang A."/>
            <person name="Wang J."/>
        </authorList>
    </citation>
    <scope>NUCLEOTIDE SEQUENCE</scope>
    <source>
        <strain evidence="6">cv. G1812</strain>
    </source>
</reference>
<reference evidence="5" key="3">
    <citation type="submission" date="2022-06" db="UniProtKB">
        <authorList>
            <consortium name="EnsemblPlants"/>
        </authorList>
    </citation>
    <scope>IDENTIFICATION</scope>
</reference>
<proteinExistence type="inferred from homology"/>
<dbReference type="Pfam" id="PF03719">
    <property type="entry name" value="Ribosomal_S5_C"/>
    <property type="match status" value="1"/>
</dbReference>
<dbReference type="SUPFAM" id="SSF54768">
    <property type="entry name" value="dsRNA-binding domain-like"/>
    <property type="match status" value="1"/>
</dbReference>
<comment type="similarity">
    <text evidence="2">Belongs to the universal ribosomal protein uS5 family.</text>
</comment>
<evidence type="ECO:0000259" key="4">
    <source>
        <dbReference type="PROSITE" id="PS50881"/>
    </source>
</evidence>
<evidence type="ECO:0000256" key="1">
    <source>
        <dbReference type="PROSITE-ProRule" id="PRU00268"/>
    </source>
</evidence>
<keyword evidence="1 2" id="KW-0687">Ribonucleoprotein</keyword>
<dbReference type="SUPFAM" id="SSF54211">
    <property type="entry name" value="Ribosomal protein S5 domain 2-like"/>
    <property type="match status" value="1"/>
</dbReference>
<protein>
    <recommendedName>
        <fullName evidence="4">S5 DRBM domain-containing protein</fullName>
    </recommendedName>
</protein>
<dbReference type="Gene3D" id="3.30.230.10">
    <property type="match status" value="1"/>
</dbReference>
<dbReference type="EnsemblPlants" id="TuG1812G0200005280.01.T02">
    <property type="protein sequence ID" value="TuG1812G0200005280.01.T02"/>
    <property type="gene ID" value="TuG1812G0200005280.01"/>
</dbReference>
<sequence length="263" mass="28182">MRLLDEFWVVRSSAWKSWAVGSGAGTIGMNSYLSFMPPRVISVPRQGHSRHFAFRGYKRGHACGETLAASLPHSRVAAGLFPPSRLAPANPSRRSPLAILPVHGCHARPRTNPPPRRGGASAGAALPRRLRPSLLLNGHVGLGVKCAKEAATAIRGAIILAKLSIVPVRRATGGTRTASPIPSHRQYAWNRQQSGGISGGGRIWPAAQVPAPWGSEIVAARVPQKVLQFAGIDDVFTSSRGSTRFYRSSPSLFGSKEIVYCLF</sequence>
<keyword evidence="1 2" id="KW-0689">Ribosomal protein</keyword>
<dbReference type="Gramene" id="TuG1812G0200005280.01.T03">
    <property type="protein sequence ID" value="TuG1812G0200005280.01.T03"/>
    <property type="gene ID" value="TuG1812G0200005280.01"/>
</dbReference>
<reference evidence="5" key="2">
    <citation type="submission" date="2018-03" db="EMBL/GenBank/DDBJ databases">
        <title>The Triticum urartu genome reveals the dynamic nature of wheat genome evolution.</title>
        <authorList>
            <person name="Ling H."/>
            <person name="Ma B."/>
            <person name="Shi X."/>
            <person name="Liu H."/>
            <person name="Dong L."/>
            <person name="Sun H."/>
            <person name="Cao Y."/>
            <person name="Gao Q."/>
            <person name="Zheng S."/>
            <person name="Li Y."/>
            <person name="Yu Y."/>
            <person name="Du H."/>
            <person name="Qi M."/>
            <person name="Li Y."/>
            <person name="Yu H."/>
            <person name="Cui Y."/>
            <person name="Wang N."/>
            <person name="Chen C."/>
            <person name="Wu H."/>
            <person name="Zhao Y."/>
            <person name="Zhang J."/>
            <person name="Li Y."/>
            <person name="Zhou W."/>
            <person name="Zhang B."/>
            <person name="Hu W."/>
            <person name="Eijk M."/>
            <person name="Tang J."/>
            <person name="Witsenboer H."/>
            <person name="Zhao S."/>
            <person name="Li Z."/>
            <person name="Zhang A."/>
            <person name="Wang D."/>
            <person name="Liang C."/>
        </authorList>
    </citation>
    <scope>NUCLEOTIDE SEQUENCE [LARGE SCALE GENOMIC DNA]</scope>
    <source>
        <strain evidence="5">cv. G1812</strain>
    </source>
</reference>
<dbReference type="EnsemblPlants" id="TuG1812G0200005280.01.T04">
    <property type="protein sequence ID" value="TuG1812G0200005280.01.T04"/>
    <property type="gene ID" value="TuG1812G0200005280.01"/>
</dbReference>